<dbReference type="PANTHER" id="PTHR34220">
    <property type="entry name" value="SENSOR HISTIDINE KINASE YPDA"/>
    <property type="match status" value="1"/>
</dbReference>
<comment type="caution">
    <text evidence="3">The sequence shown here is derived from an EMBL/GenBank/DDBJ whole genome shotgun (WGS) entry which is preliminary data.</text>
</comment>
<accession>A0ABU3BSZ7</accession>
<gene>
    <name evidence="3" type="ORF">RM540_11695</name>
</gene>
<proteinExistence type="predicted"/>
<keyword evidence="1" id="KW-1133">Transmembrane helix</keyword>
<feature type="transmembrane region" description="Helical" evidence="1">
    <location>
        <begin position="90"/>
        <end position="107"/>
    </location>
</feature>
<dbReference type="InterPro" id="IPR010559">
    <property type="entry name" value="Sig_transdc_His_kin_internal"/>
</dbReference>
<dbReference type="Gene3D" id="3.30.565.10">
    <property type="entry name" value="Histidine kinase-like ATPase, C-terminal domain"/>
    <property type="match status" value="1"/>
</dbReference>
<keyword evidence="1" id="KW-0472">Membrane</keyword>
<reference evidence="3 4" key="1">
    <citation type="submission" date="2023-09" db="EMBL/GenBank/DDBJ databases">
        <authorList>
            <person name="Rey-Velasco X."/>
        </authorList>
    </citation>
    <scope>NUCLEOTIDE SEQUENCE [LARGE SCALE GENOMIC DNA]</scope>
    <source>
        <strain evidence="3 4">F394</strain>
    </source>
</reference>
<feature type="transmembrane region" description="Helical" evidence="1">
    <location>
        <begin position="127"/>
        <end position="149"/>
    </location>
</feature>
<keyword evidence="3" id="KW-0808">Transferase</keyword>
<dbReference type="PANTHER" id="PTHR34220:SF7">
    <property type="entry name" value="SENSOR HISTIDINE KINASE YPDA"/>
    <property type="match status" value="1"/>
</dbReference>
<keyword evidence="4" id="KW-1185">Reference proteome</keyword>
<dbReference type="EMBL" id="JAVRHT010000027">
    <property type="protein sequence ID" value="MDT0632413.1"/>
    <property type="molecule type" value="Genomic_DNA"/>
</dbReference>
<dbReference type="InterPro" id="IPR036890">
    <property type="entry name" value="HATPase_C_sf"/>
</dbReference>
<feature type="transmembrane region" description="Helical" evidence="1">
    <location>
        <begin position="61"/>
        <end position="78"/>
    </location>
</feature>
<evidence type="ECO:0000313" key="3">
    <source>
        <dbReference type="EMBL" id="MDT0632413.1"/>
    </source>
</evidence>
<feature type="domain" description="Signal transduction histidine kinase internal region" evidence="2">
    <location>
        <begin position="176"/>
        <end position="255"/>
    </location>
</feature>
<feature type="transmembrane region" description="Helical" evidence="1">
    <location>
        <begin position="21"/>
        <end position="41"/>
    </location>
</feature>
<protein>
    <submittedName>
        <fullName evidence="3">Histidine kinase</fullName>
    </submittedName>
</protein>
<evidence type="ECO:0000259" key="2">
    <source>
        <dbReference type="Pfam" id="PF06580"/>
    </source>
</evidence>
<keyword evidence="3" id="KW-0418">Kinase</keyword>
<dbReference type="InterPro" id="IPR050640">
    <property type="entry name" value="Bact_2-comp_sensor_kinase"/>
</dbReference>
<evidence type="ECO:0000256" key="1">
    <source>
        <dbReference type="SAM" id="Phobius"/>
    </source>
</evidence>
<dbReference type="SUPFAM" id="SSF55874">
    <property type="entry name" value="ATPase domain of HSP90 chaperone/DNA topoisomerase II/histidine kinase"/>
    <property type="match status" value="1"/>
</dbReference>
<name>A0ABU3BSZ7_9BACT</name>
<dbReference type="RefSeq" id="WP_311664268.1">
    <property type="nucleotide sequence ID" value="NZ_JAVRHT010000027.1"/>
</dbReference>
<sequence length="398" mass="42524">MPAQPPRPPRPRLTWRGVGGAAAAYAVLALGYSATIEQWAIQEGGLDLFVTETLGLLPRSLFDYGLKGLLTLPVWWVAVRRLDGRPRLQVAAHVVLGPLWVWAWYVAYRALAPVAGYTVLGDWGKAWDVFIPALVYVAQFGTLHAIHFVSEVQWRARAEAEAAARHAELERAARDAQLSALRAQMDPHFLFNTLNSVAASVPPEQGATRDLVARLAGLVRYTLAAARRERVLLREELDFVRDYLALEGERMGGRLRVQIDADDDALDVPVPPMLVQPLVENAVRHGLAPTVEGGLLRVEARRVGGAVHVLVRDDGAGPGVPVADLLHPAPVAHGGTPPRAAGGAVPGGVGLANTDARLRALFGTGLTLAVPGGDGQARGLEARFTVPADGRPAPPAQP</sequence>
<evidence type="ECO:0000313" key="4">
    <source>
        <dbReference type="Proteomes" id="UP001267426"/>
    </source>
</evidence>
<dbReference type="Pfam" id="PF06580">
    <property type="entry name" value="His_kinase"/>
    <property type="match status" value="1"/>
</dbReference>
<organism evidence="3 4">
    <name type="scientific">Rubrivirga litoralis</name>
    <dbReference type="NCBI Taxonomy" id="3075598"/>
    <lineage>
        <taxon>Bacteria</taxon>
        <taxon>Pseudomonadati</taxon>
        <taxon>Rhodothermota</taxon>
        <taxon>Rhodothermia</taxon>
        <taxon>Rhodothermales</taxon>
        <taxon>Rubricoccaceae</taxon>
        <taxon>Rubrivirga</taxon>
    </lineage>
</organism>
<keyword evidence="1" id="KW-0812">Transmembrane</keyword>
<dbReference type="Proteomes" id="UP001267426">
    <property type="component" value="Unassembled WGS sequence"/>
</dbReference>
<dbReference type="GO" id="GO:0016301">
    <property type="term" value="F:kinase activity"/>
    <property type="evidence" value="ECO:0007669"/>
    <property type="project" value="UniProtKB-KW"/>
</dbReference>